<keyword evidence="8" id="KW-1185">Reference proteome</keyword>
<dbReference type="PIRSF" id="PIRSF001227">
    <property type="entry name" value="Pen_acylase"/>
    <property type="match status" value="1"/>
</dbReference>
<keyword evidence="4" id="KW-0865">Zymogen</keyword>
<evidence type="ECO:0000256" key="2">
    <source>
        <dbReference type="ARBA" id="ARBA00022729"/>
    </source>
</evidence>
<evidence type="ECO:0000256" key="4">
    <source>
        <dbReference type="ARBA" id="ARBA00023145"/>
    </source>
</evidence>
<evidence type="ECO:0000256" key="3">
    <source>
        <dbReference type="ARBA" id="ARBA00022801"/>
    </source>
</evidence>
<dbReference type="InterPro" id="IPR023343">
    <property type="entry name" value="Penicillin_amidase_dom1"/>
</dbReference>
<proteinExistence type="inferred from homology"/>
<comment type="cofactor">
    <cofactor evidence="6">
        <name>Ca(2+)</name>
        <dbReference type="ChEBI" id="CHEBI:29108"/>
    </cofactor>
    <text evidence="6">Binds 1 Ca(2+) ion per dimer.</text>
</comment>
<evidence type="ECO:0000256" key="5">
    <source>
        <dbReference type="PIRSR" id="PIRSR001227-1"/>
    </source>
</evidence>
<dbReference type="Gene3D" id="3.60.20.10">
    <property type="entry name" value="Glutamine Phosphoribosylpyrophosphate, subunit 1, domain 1"/>
    <property type="match status" value="1"/>
</dbReference>
<evidence type="ECO:0000256" key="6">
    <source>
        <dbReference type="PIRSR" id="PIRSR001227-2"/>
    </source>
</evidence>
<dbReference type="GO" id="GO:0046872">
    <property type="term" value="F:metal ion binding"/>
    <property type="evidence" value="ECO:0007669"/>
    <property type="project" value="UniProtKB-KW"/>
</dbReference>
<dbReference type="InterPro" id="IPR014395">
    <property type="entry name" value="Pen/GL7ACA/AHL_acylase"/>
</dbReference>
<dbReference type="PANTHER" id="PTHR34218">
    <property type="entry name" value="PEPTIDASE S45 PENICILLIN AMIDASE"/>
    <property type="match status" value="1"/>
</dbReference>
<dbReference type="InterPro" id="IPR002692">
    <property type="entry name" value="S45"/>
</dbReference>
<dbReference type="Gene3D" id="2.30.120.10">
    <property type="match status" value="1"/>
</dbReference>
<accession>A0A2M9G0F5</accession>
<name>A0A2M9G0F5_9PROT</name>
<feature type="binding site" evidence="6">
    <location>
        <position position="322"/>
    </location>
    <ligand>
        <name>Ca(2+)</name>
        <dbReference type="ChEBI" id="CHEBI:29108"/>
    </ligand>
</feature>
<dbReference type="AlphaFoldDB" id="A0A2M9G0F5"/>
<dbReference type="EMBL" id="PHIG01000036">
    <property type="protein sequence ID" value="PJK29179.1"/>
    <property type="molecule type" value="Genomic_DNA"/>
</dbReference>
<dbReference type="Gene3D" id="1.10.439.10">
    <property type="entry name" value="Penicillin Amidohydrolase, domain 1"/>
    <property type="match status" value="1"/>
</dbReference>
<comment type="caution">
    <text evidence="7">The sequence shown here is derived from an EMBL/GenBank/DDBJ whole genome shotgun (WGS) entry which is preliminary data.</text>
</comment>
<dbReference type="GO" id="GO:0017000">
    <property type="term" value="P:antibiotic biosynthetic process"/>
    <property type="evidence" value="ECO:0007669"/>
    <property type="project" value="InterPro"/>
</dbReference>
<dbReference type="PROSITE" id="PS51257">
    <property type="entry name" value="PROKAR_LIPOPROTEIN"/>
    <property type="match status" value="1"/>
</dbReference>
<comment type="similarity">
    <text evidence="1">Belongs to the peptidase S45 family.</text>
</comment>
<dbReference type="OrthoDB" id="9760084at2"/>
<dbReference type="PANTHER" id="PTHR34218:SF3">
    <property type="entry name" value="ACYL-HOMOSERINE LACTONE ACYLASE PVDQ"/>
    <property type="match status" value="1"/>
</dbReference>
<sequence length="762" mass="82119">MTRRISTLLSTVAVAALIGGCSLLTSVPEPVTVESRIAGLETEGLDVSAPVEIRWNAHMVPWITAESDADGAYALGYVHAHLRLGQMEILRRAASGQLAEVAGPLAADLDQTLRTIGYRRAAEANYPALPAETKLWLDRFAEGVNAYVARLDELPHEYRLFAFEPKPWSAIDVLAFGRLAGSDVNWLVSIGLLGLTDREDWPEIWDEVMRFNGGSLPSIAELEADRDGGRLLAALLFTLGGDARAGSNAWAVSGARTASGAPMLATDPHLGITVPNIWLLAGLKTPSFEVVGMMPAGMPVFGLGRNRHLAWGATNLRARSSDLIDVSGLPDSAFTTVREEVPIRFGFDRDIEIRVSPYGPVITDAPMVDDPQGRQLALRWVGQGGSDELSAYMDAARATGVGEFHAAMESFAIPGLAFVLAAADGDIAIGTAARLPARPHGAPGGLVVQPPESGEADPWNTMLTASSLPWIVNPEKGFVASANNPTAEAVTPLTIFDTPPDRIAVIESHLRPAGNVDREFMAKLQRNTHSPSAVVLRDTIVEAAEKAGLGSRVPDELAEWNGDYEADSRGALLLEGMIAGLATPVYEALGEVDVLEVVSRWAWFRMKLARDLLRLTPEQALTALEKGFEEMEAAGEEFAIWGDMHRVQLRHPLANAPVIGGRYIFGDVPTGGSNETVMKSAHSPAGERHWAFYGSQARQISDMADPDENHFVLLGGQDGWLNAEGFSDQLPLWQRGDYIRLPLTRTAVEAGFPTVTVLRPKE</sequence>
<organism evidence="7 8">
    <name type="scientific">Minwuia thermotolerans</name>
    <dbReference type="NCBI Taxonomy" id="2056226"/>
    <lineage>
        <taxon>Bacteria</taxon>
        <taxon>Pseudomonadati</taxon>
        <taxon>Pseudomonadota</taxon>
        <taxon>Alphaproteobacteria</taxon>
        <taxon>Minwuiales</taxon>
        <taxon>Minwuiaceae</taxon>
        <taxon>Minwuia</taxon>
    </lineage>
</organism>
<keyword evidence="3" id="KW-0378">Hydrolase</keyword>
<protein>
    <recommendedName>
        <fullName evidence="9">Penicillin acylase family protein</fullName>
    </recommendedName>
</protein>
<keyword evidence="6" id="KW-0479">Metal-binding</keyword>
<dbReference type="GO" id="GO:0016811">
    <property type="term" value="F:hydrolase activity, acting on carbon-nitrogen (but not peptide) bonds, in linear amides"/>
    <property type="evidence" value="ECO:0007669"/>
    <property type="project" value="InterPro"/>
</dbReference>
<dbReference type="SUPFAM" id="SSF56235">
    <property type="entry name" value="N-terminal nucleophile aminohydrolases (Ntn hydrolases)"/>
    <property type="match status" value="1"/>
</dbReference>
<evidence type="ECO:0000256" key="1">
    <source>
        <dbReference type="ARBA" id="ARBA00006586"/>
    </source>
</evidence>
<evidence type="ECO:0000313" key="7">
    <source>
        <dbReference type="EMBL" id="PJK29179.1"/>
    </source>
</evidence>
<dbReference type="InterPro" id="IPR043147">
    <property type="entry name" value="Penicillin_amidase_A-knob"/>
</dbReference>
<dbReference type="InterPro" id="IPR029055">
    <property type="entry name" value="Ntn_hydrolases_N"/>
</dbReference>
<dbReference type="Gene3D" id="1.10.1400.10">
    <property type="match status" value="1"/>
</dbReference>
<evidence type="ECO:0008006" key="9">
    <source>
        <dbReference type="Google" id="ProtNLM"/>
    </source>
</evidence>
<reference evidence="7 8" key="1">
    <citation type="submission" date="2017-11" db="EMBL/GenBank/DDBJ databases">
        <title>Draft genome sequence of Rhizobiales bacterium SY3-13.</title>
        <authorList>
            <person name="Sun C."/>
        </authorList>
    </citation>
    <scope>NUCLEOTIDE SEQUENCE [LARGE SCALE GENOMIC DNA]</scope>
    <source>
        <strain evidence="7 8">SY3-13</strain>
    </source>
</reference>
<dbReference type="RefSeq" id="WP_109792848.1">
    <property type="nucleotide sequence ID" value="NZ_PHIG01000036.1"/>
</dbReference>
<evidence type="ECO:0000313" key="8">
    <source>
        <dbReference type="Proteomes" id="UP000229498"/>
    </source>
</evidence>
<dbReference type="Proteomes" id="UP000229498">
    <property type="component" value="Unassembled WGS sequence"/>
</dbReference>
<keyword evidence="2" id="KW-0732">Signal</keyword>
<dbReference type="Pfam" id="PF01804">
    <property type="entry name" value="Penicil_amidase"/>
    <property type="match status" value="1"/>
</dbReference>
<gene>
    <name evidence="7" type="ORF">CVT23_13420</name>
</gene>
<dbReference type="InterPro" id="IPR043146">
    <property type="entry name" value="Penicillin_amidase_N_B-knob"/>
</dbReference>
<feature type="active site" description="Nucleophile" evidence="5">
    <location>
        <position position="247"/>
    </location>
</feature>
<keyword evidence="6" id="KW-0106">Calcium</keyword>